<dbReference type="PROSITE" id="PS50112">
    <property type="entry name" value="PAS"/>
    <property type="match status" value="1"/>
</dbReference>
<dbReference type="NCBIfam" id="TIGR00254">
    <property type="entry name" value="GGDEF"/>
    <property type="match status" value="1"/>
</dbReference>
<feature type="domain" description="GGDEF" evidence="9">
    <location>
        <begin position="500"/>
        <end position="641"/>
    </location>
</feature>
<dbReference type="InterPro" id="IPR045812">
    <property type="entry name" value="DAHL"/>
</dbReference>
<dbReference type="Gene3D" id="3.20.20.450">
    <property type="entry name" value="EAL domain"/>
    <property type="match status" value="1"/>
</dbReference>
<dbReference type="Pfam" id="PF12860">
    <property type="entry name" value="PAS_7"/>
    <property type="match status" value="1"/>
</dbReference>
<keyword evidence="3" id="KW-0973">c-di-GMP</keyword>
<accession>A0A7U6JHI1</accession>
<dbReference type="PROSITE" id="PS50113">
    <property type="entry name" value="PAC"/>
    <property type="match status" value="1"/>
</dbReference>
<sequence length="910" mass="103995">MISFRLPHYDSLVRTSKKLQELLHQMQRQNTLLNNGYIRKLSSQLERYLTAIERKLHLIERTQSHVAQVRNSLLYLPSLLDEKEDSSLGEDSEKLLYSLVVNTYAHYMFPDKVSAASLEKMLRPLKKQGQTNLRNSSLLRHVGVILDNVEKIHALQRQIASLEIDAKRSRLRDAFIEQREVDDRNALWLGVLLLVTVLLLLAWLWRTLNGLDQARRISERSHSRLQDAVESLGEAFALFNSEHRLVLWNATFETFYPWLKESLKPGARLDDLCKLNCARMSCSTMRGEKIMGQCSLYMDEDDPYYFERLGREKWYLASNRRTKEGGLVCVRTDITESRRAEQELQKLGMALEQSPASVVITDTNGVIEYVNPKFEEVSGYAREEAIGQKPSLLKSGDKTPEEYADMWRTLKAGKEWRGVFHNQRKDGSLYWESARISPVRDEDGQIAYFIGVKEDITQRRNDEEQIRYQANYDLLTGLPNRTLLMDRLRQNVLQGQRGKRPFVVFFIDLDRFKSVNDLYGHAVGDELMKVVGRRLESELRETDTVARFGGDEFVVLLMGVDNADFAAVIARKLIDSLCRPFVLGERKITIGASIGITLFPADVSHETHDRESIVGALLSNADMAMYQAKALGPNRFQFFEQEMQDRVKKHVALEQDLRSALRNGELHVFYQPIIEAYSNEMVGMEALMRWEHPVHGMISPERFIPLAEETGLIGELGAWMFAEACRQVHEWQKRHQVFVSLSVNLSVRQRDKGFGAGMLKQILDESGLDAQYLMLEITENLLLKESDQAIQWLYSLKECGVKLAIDDFGTGYSSLSYLKRFPVDTLKVDRSFIQDLPEGKDDVSLVTAMVAMADSLGIGVVAEGVETEEQRLFLREVGCDYMQGFLFGKPLPAAQMEERLSGSKVAAEPS</sequence>
<dbReference type="Pfam" id="PF00990">
    <property type="entry name" value="GGDEF"/>
    <property type="match status" value="1"/>
</dbReference>
<dbReference type="NCBIfam" id="TIGR00229">
    <property type="entry name" value="sensory_box"/>
    <property type="match status" value="1"/>
</dbReference>
<evidence type="ECO:0000259" key="8">
    <source>
        <dbReference type="PROSITE" id="PS50883"/>
    </source>
</evidence>
<dbReference type="InterPro" id="IPR001610">
    <property type="entry name" value="PAC"/>
</dbReference>
<dbReference type="SMART" id="SM00091">
    <property type="entry name" value="PAS"/>
    <property type="match status" value="2"/>
</dbReference>
<dbReference type="PROSITE" id="PS50887">
    <property type="entry name" value="GGDEF"/>
    <property type="match status" value="1"/>
</dbReference>
<dbReference type="InterPro" id="IPR035965">
    <property type="entry name" value="PAS-like_dom_sf"/>
</dbReference>
<dbReference type="SMART" id="SM00086">
    <property type="entry name" value="PAC"/>
    <property type="match status" value="1"/>
</dbReference>
<evidence type="ECO:0000259" key="7">
    <source>
        <dbReference type="PROSITE" id="PS50113"/>
    </source>
</evidence>
<organism evidence="10 11">
    <name type="scientific">Thiolapillus brandeum</name>
    <dbReference type="NCBI Taxonomy" id="1076588"/>
    <lineage>
        <taxon>Bacteria</taxon>
        <taxon>Pseudomonadati</taxon>
        <taxon>Pseudomonadota</taxon>
        <taxon>Gammaproteobacteria</taxon>
        <taxon>Chromatiales</taxon>
        <taxon>Sedimenticolaceae</taxon>
        <taxon>Thiolapillus</taxon>
    </lineage>
</organism>
<dbReference type="SMART" id="SM00052">
    <property type="entry name" value="EAL"/>
    <property type="match status" value="1"/>
</dbReference>
<name>A0A7U6JHI1_9GAMM</name>
<evidence type="ECO:0000313" key="10">
    <source>
        <dbReference type="EMBL" id="BAO43718.1"/>
    </source>
</evidence>
<dbReference type="InterPro" id="IPR000014">
    <property type="entry name" value="PAS"/>
</dbReference>
<feature type="domain" description="EAL" evidence="8">
    <location>
        <begin position="650"/>
        <end position="904"/>
    </location>
</feature>
<evidence type="ECO:0000256" key="1">
    <source>
        <dbReference type="ARBA" id="ARBA00001946"/>
    </source>
</evidence>
<keyword evidence="5" id="KW-0812">Transmembrane</keyword>
<feature type="domain" description="PAS" evidence="6">
    <location>
        <begin position="343"/>
        <end position="388"/>
    </location>
</feature>
<dbReference type="CDD" id="cd01948">
    <property type="entry name" value="EAL"/>
    <property type="match status" value="1"/>
</dbReference>
<feature type="domain" description="PAC" evidence="7">
    <location>
        <begin position="414"/>
        <end position="468"/>
    </location>
</feature>
<dbReference type="InterPro" id="IPR029787">
    <property type="entry name" value="Nucleotide_cyclase"/>
</dbReference>
<dbReference type="InterPro" id="IPR035919">
    <property type="entry name" value="EAL_sf"/>
</dbReference>
<evidence type="ECO:0000256" key="4">
    <source>
        <dbReference type="ARBA" id="ARBA00051114"/>
    </source>
</evidence>
<reference evidence="10 11" key="1">
    <citation type="journal article" date="2014" name="PLoS ONE">
        <title>Physiological and genomic features of a novel sulfur-oxidizing gammaproteobacterium belonging to a previously uncultivated symbiotic lineage isolated from a hydrothermal vent.</title>
        <authorList>
            <person name="Nunoura T."/>
            <person name="Takaki Y."/>
            <person name="Kazama H."/>
            <person name="Kakuta J."/>
            <person name="Shimamura S."/>
            <person name="Makita H."/>
            <person name="Hirai M."/>
            <person name="Miyazaki M."/>
            <person name="Takai K."/>
        </authorList>
    </citation>
    <scope>NUCLEOTIDE SEQUENCE [LARGE SCALE GENOMIC DNA]</scope>
    <source>
        <strain evidence="10 11">Hiromi1</strain>
    </source>
</reference>
<feature type="transmembrane region" description="Helical" evidence="5">
    <location>
        <begin position="186"/>
        <end position="205"/>
    </location>
</feature>
<gene>
    <name evidence="10" type="ORF">TBH_C0781</name>
</gene>
<comment type="cofactor">
    <cofactor evidence="1">
        <name>Mg(2+)</name>
        <dbReference type="ChEBI" id="CHEBI:18420"/>
    </cofactor>
</comment>
<evidence type="ECO:0000259" key="6">
    <source>
        <dbReference type="PROSITE" id="PS50112"/>
    </source>
</evidence>
<evidence type="ECO:0000256" key="5">
    <source>
        <dbReference type="SAM" id="Phobius"/>
    </source>
</evidence>
<keyword evidence="5" id="KW-0472">Membrane</keyword>
<dbReference type="FunFam" id="3.30.70.270:FF:000001">
    <property type="entry name" value="Diguanylate cyclase domain protein"/>
    <property type="match status" value="1"/>
</dbReference>
<dbReference type="PANTHER" id="PTHR44757:SF2">
    <property type="entry name" value="BIOFILM ARCHITECTURE MAINTENANCE PROTEIN MBAA"/>
    <property type="match status" value="1"/>
</dbReference>
<dbReference type="EC" id="3.1.4.52" evidence="2"/>
<keyword evidence="11" id="KW-1185">Reference proteome</keyword>
<dbReference type="CDD" id="cd01949">
    <property type="entry name" value="GGDEF"/>
    <property type="match status" value="1"/>
</dbReference>
<evidence type="ECO:0000259" key="9">
    <source>
        <dbReference type="PROSITE" id="PS50887"/>
    </source>
</evidence>
<dbReference type="PROSITE" id="PS50883">
    <property type="entry name" value="EAL"/>
    <property type="match status" value="1"/>
</dbReference>
<dbReference type="InterPro" id="IPR000700">
    <property type="entry name" value="PAS-assoc_C"/>
</dbReference>
<comment type="catalytic activity">
    <reaction evidence="4">
        <text>3',3'-c-di-GMP + H2O = 5'-phosphoguanylyl(3'-&gt;5')guanosine + H(+)</text>
        <dbReference type="Rhea" id="RHEA:24902"/>
        <dbReference type="ChEBI" id="CHEBI:15377"/>
        <dbReference type="ChEBI" id="CHEBI:15378"/>
        <dbReference type="ChEBI" id="CHEBI:58754"/>
        <dbReference type="ChEBI" id="CHEBI:58805"/>
        <dbReference type="EC" id="3.1.4.52"/>
    </reaction>
    <physiologicalReaction direction="left-to-right" evidence="4">
        <dbReference type="Rhea" id="RHEA:24903"/>
    </physiologicalReaction>
</comment>
<dbReference type="InterPro" id="IPR043128">
    <property type="entry name" value="Rev_trsase/Diguanyl_cyclase"/>
</dbReference>
<dbReference type="InterPro" id="IPR000160">
    <property type="entry name" value="GGDEF_dom"/>
</dbReference>
<proteinExistence type="predicted"/>
<dbReference type="Pfam" id="PF13426">
    <property type="entry name" value="PAS_9"/>
    <property type="match status" value="1"/>
</dbReference>
<dbReference type="InterPro" id="IPR052155">
    <property type="entry name" value="Biofilm_reg_signaling"/>
</dbReference>
<dbReference type="Proteomes" id="UP000031631">
    <property type="component" value="Chromosome"/>
</dbReference>
<dbReference type="SMART" id="SM00267">
    <property type="entry name" value="GGDEF"/>
    <property type="match status" value="1"/>
</dbReference>
<dbReference type="KEGG" id="tbn:TBH_C0781"/>
<dbReference type="SUPFAM" id="SSF55073">
    <property type="entry name" value="Nucleotide cyclase"/>
    <property type="match status" value="1"/>
</dbReference>
<dbReference type="AlphaFoldDB" id="A0A7U6JHI1"/>
<dbReference type="GO" id="GO:0071732">
    <property type="term" value="P:cellular response to nitric oxide"/>
    <property type="evidence" value="ECO:0007669"/>
    <property type="project" value="UniProtKB-ARBA"/>
</dbReference>
<dbReference type="PANTHER" id="PTHR44757">
    <property type="entry name" value="DIGUANYLATE CYCLASE DGCP"/>
    <property type="match status" value="1"/>
</dbReference>
<dbReference type="InterPro" id="IPR001633">
    <property type="entry name" value="EAL_dom"/>
</dbReference>
<evidence type="ECO:0000313" key="11">
    <source>
        <dbReference type="Proteomes" id="UP000031631"/>
    </source>
</evidence>
<dbReference type="Pfam" id="PF00563">
    <property type="entry name" value="EAL"/>
    <property type="match status" value="1"/>
</dbReference>
<protein>
    <recommendedName>
        <fullName evidence="2">cyclic-guanylate-specific phosphodiesterase</fullName>
        <ecNumber evidence="2">3.1.4.52</ecNumber>
    </recommendedName>
</protein>
<dbReference type="CDD" id="cd00130">
    <property type="entry name" value="PAS"/>
    <property type="match status" value="1"/>
</dbReference>
<dbReference type="FunFam" id="3.20.20.450:FF:000001">
    <property type="entry name" value="Cyclic di-GMP phosphodiesterase yahA"/>
    <property type="match status" value="1"/>
</dbReference>
<dbReference type="Pfam" id="PF19443">
    <property type="entry name" value="DAHL"/>
    <property type="match status" value="1"/>
</dbReference>
<dbReference type="EMBL" id="AP012273">
    <property type="protein sequence ID" value="BAO43718.1"/>
    <property type="molecule type" value="Genomic_DNA"/>
</dbReference>
<evidence type="ECO:0000256" key="2">
    <source>
        <dbReference type="ARBA" id="ARBA00012282"/>
    </source>
</evidence>
<evidence type="ECO:0000256" key="3">
    <source>
        <dbReference type="ARBA" id="ARBA00022636"/>
    </source>
</evidence>
<dbReference type="SUPFAM" id="SSF55785">
    <property type="entry name" value="PYP-like sensor domain (PAS domain)"/>
    <property type="match status" value="2"/>
</dbReference>
<dbReference type="Gene3D" id="3.30.70.270">
    <property type="match status" value="1"/>
</dbReference>
<dbReference type="GO" id="GO:0071111">
    <property type="term" value="F:cyclic-guanylate-specific phosphodiesterase activity"/>
    <property type="evidence" value="ECO:0007669"/>
    <property type="project" value="UniProtKB-EC"/>
</dbReference>
<dbReference type="Gene3D" id="3.30.450.20">
    <property type="entry name" value="PAS domain"/>
    <property type="match status" value="2"/>
</dbReference>
<keyword evidence="5" id="KW-1133">Transmembrane helix</keyword>
<dbReference type="SUPFAM" id="SSF141868">
    <property type="entry name" value="EAL domain-like"/>
    <property type="match status" value="1"/>
</dbReference>